<proteinExistence type="inferred from homology"/>
<dbReference type="SUPFAM" id="SSF48179">
    <property type="entry name" value="6-phosphogluconate dehydrogenase C-terminal domain-like"/>
    <property type="match status" value="1"/>
</dbReference>
<evidence type="ECO:0000256" key="1">
    <source>
        <dbReference type="ARBA" id="ARBA00005086"/>
    </source>
</evidence>
<dbReference type="InterPro" id="IPR006108">
    <property type="entry name" value="3HC_DH_C"/>
</dbReference>
<comment type="similarity">
    <text evidence="2">Belongs to the 3-hydroxyacyl-CoA dehydrogenase family.</text>
</comment>
<dbReference type="InterPro" id="IPR006176">
    <property type="entry name" value="3-OHacyl-CoA_DH_NAD-bd"/>
</dbReference>
<dbReference type="EC" id="1.1.1.157" evidence="7"/>
<evidence type="ECO:0000256" key="2">
    <source>
        <dbReference type="ARBA" id="ARBA00009463"/>
    </source>
</evidence>
<dbReference type="Gene3D" id="3.40.50.720">
    <property type="entry name" value="NAD(P)-binding Rossmann-like Domain"/>
    <property type="match status" value="1"/>
</dbReference>
<dbReference type="Pfam" id="PF00725">
    <property type="entry name" value="3HCDH"/>
    <property type="match status" value="1"/>
</dbReference>
<feature type="site" description="Important for catalytic activity" evidence="4">
    <location>
        <position position="143"/>
    </location>
</feature>
<dbReference type="InterPro" id="IPR013328">
    <property type="entry name" value="6PGD_dom2"/>
</dbReference>
<dbReference type="InterPro" id="IPR022694">
    <property type="entry name" value="3-OHacyl-CoA_DH"/>
</dbReference>
<dbReference type="InterPro" id="IPR036291">
    <property type="entry name" value="NAD(P)-bd_dom_sf"/>
</dbReference>
<dbReference type="PANTHER" id="PTHR48075">
    <property type="entry name" value="3-HYDROXYACYL-COA DEHYDROGENASE FAMILY PROTEIN"/>
    <property type="match status" value="1"/>
</dbReference>
<dbReference type="InterPro" id="IPR008927">
    <property type="entry name" value="6-PGluconate_DH-like_C_sf"/>
</dbReference>
<name>A0AA97CVW3_9ACTN</name>
<gene>
    <name evidence="7" type="primary">fadB2_1</name>
    <name evidence="7" type="ORF">MP11Mi_18450</name>
</gene>
<evidence type="ECO:0000256" key="3">
    <source>
        <dbReference type="ARBA" id="ARBA00023002"/>
    </source>
</evidence>
<dbReference type="PANTHER" id="PTHR48075:SF9">
    <property type="entry name" value="3-HYDROXYBUTYRYL-COA DEHYDROGENASE"/>
    <property type="match status" value="1"/>
</dbReference>
<dbReference type="GO" id="GO:0008691">
    <property type="term" value="F:3-hydroxybutyryl-CoA dehydrogenase activity"/>
    <property type="evidence" value="ECO:0007669"/>
    <property type="project" value="UniProtKB-EC"/>
</dbReference>
<dbReference type="Gene3D" id="1.10.1040.10">
    <property type="entry name" value="N-(1-d-carboxylethyl)-l-norvaline Dehydrogenase, domain 2"/>
    <property type="match status" value="1"/>
</dbReference>
<feature type="domain" description="3-hydroxyacyl-CoA dehydrogenase NAD binding" evidence="6">
    <location>
        <begin position="9"/>
        <end position="186"/>
    </location>
</feature>
<dbReference type="GO" id="GO:0006635">
    <property type="term" value="P:fatty acid beta-oxidation"/>
    <property type="evidence" value="ECO:0007669"/>
    <property type="project" value="TreeGrafter"/>
</dbReference>
<sequence>MASEKIARVGIVGAGRMGAGIAEVCARAQCDVLVHEPARDLVAVGRSRILDSLDQAVSSGTLTARERERVSNGLRFTSDLADFADRDLVIEAIVEDEEAKLDVFGRLDAVVGSAAILASNTSSIPIATLSAATSRPCRLVGMHFFHPVPELALMELVTTSATDDAVARCVREFAHDVLGKHVICSSDRSGFVVNALLMPYLLSAVRMVESGFARVEDIDTAMVLGVAHPMGPLRLADLIGLDTVVAIADRMHSEFDEPMYSPPRLLRRMVDEGRLGKKAGLGFYRYGDRVTADM</sequence>
<dbReference type="GO" id="GO:0070403">
    <property type="term" value="F:NAD+ binding"/>
    <property type="evidence" value="ECO:0007669"/>
    <property type="project" value="InterPro"/>
</dbReference>
<dbReference type="EMBL" id="CP128986">
    <property type="protein sequence ID" value="WOC12754.1"/>
    <property type="molecule type" value="Genomic_DNA"/>
</dbReference>
<keyword evidence="3 7" id="KW-0560">Oxidoreductase</keyword>
<feature type="domain" description="3-hydroxyacyl-CoA dehydrogenase C-terminal" evidence="5">
    <location>
        <begin position="190"/>
        <end position="286"/>
    </location>
</feature>
<dbReference type="FunFam" id="3.40.50.720:FF:000009">
    <property type="entry name" value="Fatty oxidation complex, alpha subunit"/>
    <property type="match status" value="1"/>
</dbReference>
<dbReference type="AlphaFoldDB" id="A0AA97CVW3"/>
<dbReference type="NCBIfam" id="NF005875">
    <property type="entry name" value="PRK07819.1"/>
    <property type="match status" value="1"/>
</dbReference>
<dbReference type="Pfam" id="PF02737">
    <property type="entry name" value="3HCDH_N"/>
    <property type="match status" value="1"/>
</dbReference>
<dbReference type="SUPFAM" id="SSF51735">
    <property type="entry name" value="NAD(P)-binding Rossmann-fold domains"/>
    <property type="match status" value="1"/>
</dbReference>
<protein>
    <submittedName>
        <fullName evidence="7">3-hydroxybutyryl-CoA dehydrogenase</fullName>
        <ecNumber evidence="7">1.1.1.157</ecNumber>
    </submittedName>
</protein>
<accession>A0AA97CVW3</accession>
<evidence type="ECO:0000259" key="6">
    <source>
        <dbReference type="Pfam" id="PF02737"/>
    </source>
</evidence>
<evidence type="ECO:0000256" key="4">
    <source>
        <dbReference type="PIRSR" id="PIRSR000105-1"/>
    </source>
</evidence>
<evidence type="ECO:0000313" key="7">
    <source>
        <dbReference type="EMBL" id="WOC12754.1"/>
    </source>
</evidence>
<reference evidence="7" key="1">
    <citation type="submission" date="2023-06" db="EMBL/GenBank/DDBJ databases">
        <title>Gordonia sp. nov. and Pseudochrobactrum sp. nov., two species isolated from the burying beetle Nicrophorus vespilloides.</title>
        <authorList>
            <person name="Poehlein A."/>
            <person name="Guzman J."/>
            <person name="Daniel R."/>
            <person name="Vilcinskas A."/>
        </authorList>
    </citation>
    <scope>NUCLEOTIDE SEQUENCE</scope>
    <source>
        <strain evidence="7">MP11Mi</strain>
    </source>
</reference>
<dbReference type="RefSeq" id="WP_420041966.1">
    <property type="nucleotide sequence ID" value="NZ_CP128986.1"/>
</dbReference>
<evidence type="ECO:0000259" key="5">
    <source>
        <dbReference type="Pfam" id="PF00725"/>
    </source>
</evidence>
<comment type="pathway">
    <text evidence="1">Lipid metabolism; butanoate metabolism.</text>
</comment>
<dbReference type="PIRSF" id="PIRSF000105">
    <property type="entry name" value="HCDH"/>
    <property type="match status" value="1"/>
</dbReference>
<organism evidence="7">
    <name type="scientific">Gordonia sp. MP11Mi</name>
    <dbReference type="NCBI Taxonomy" id="3022769"/>
    <lineage>
        <taxon>Bacteria</taxon>
        <taxon>Bacillati</taxon>
        <taxon>Actinomycetota</taxon>
        <taxon>Actinomycetes</taxon>
        <taxon>Mycobacteriales</taxon>
        <taxon>Gordoniaceae</taxon>
        <taxon>Gordonia</taxon>
    </lineage>
</organism>